<dbReference type="HOGENOM" id="CLU_2569273_0_0_4"/>
<keyword evidence="2" id="KW-1185">Reference proteome</keyword>
<comment type="caution">
    <text evidence="1">The sequence shown here is derived from an EMBL/GenBank/DDBJ whole genome shotgun (WGS) entry which is preliminary data.</text>
</comment>
<dbReference type="AlphaFoldDB" id="F0EZ87"/>
<accession>F0EZ87</accession>
<name>F0EZ87_9NEIS</name>
<evidence type="ECO:0000313" key="2">
    <source>
        <dbReference type="Proteomes" id="UP000004088"/>
    </source>
</evidence>
<reference evidence="1 2" key="1">
    <citation type="submission" date="2011-01" db="EMBL/GenBank/DDBJ databases">
        <authorList>
            <person name="Muzny D."/>
            <person name="Qin X."/>
            <person name="Deng J."/>
            <person name="Jiang H."/>
            <person name="Liu Y."/>
            <person name="Qu J."/>
            <person name="Song X.-Z."/>
            <person name="Zhang L."/>
            <person name="Thornton R."/>
            <person name="Coyle M."/>
            <person name="Francisco L."/>
            <person name="Jackson L."/>
            <person name="Javaid M."/>
            <person name="Korchina V."/>
            <person name="Kovar C."/>
            <person name="Mata R."/>
            <person name="Mathew T."/>
            <person name="Ngo R."/>
            <person name="Nguyen L."/>
            <person name="Nguyen N."/>
            <person name="Okwuonu G."/>
            <person name="Ongeri F."/>
            <person name="Pham C."/>
            <person name="Simmons D."/>
            <person name="Wilczek-Boney K."/>
            <person name="Hale W."/>
            <person name="Jakkamsetti A."/>
            <person name="Pham P."/>
            <person name="Ruth R."/>
            <person name="San Lucas F."/>
            <person name="Warren J."/>
            <person name="Zhang J."/>
            <person name="Zhao Z."/>
            <person name="Zhou C."/>
            <person name="Zhu D."/>
            <person name="Lee S."/>
            <person name="Bess C."/>
            <person name="Blankenburg K."/>
            <person name="Forbes L."/>
            <person name="Fu Q."/>
            <person name="Gubbala S."/>
            <person name="Hirani K."/>
            <person name="Jayaseelan J.C."/>
            <person name="Lara F."/>
            <person name="Munidasa M."/>
            <person name="Palculict T."/>
            <person name="Patil S."/>
            <person name="Pu L.-L."/>
            <person name="Saada N."/>
            <person name="Tang L."/>
            <person name="Weissenberger G."/>
            <person name="Zhu Y."/>
            <person name="Hemphill L."/>
            <person name="Shang Y."/>
            <person name="Youmans B."/>
            <person name="Ayvaz T."/>
            <person name="Ross M."/>
            <person name="Santibanez J."/>
            <person name="Aqrawi P."/>
            <person name="Gross S."/>
            <person name="Joshi V."/>
            <person name="Fowler G."/>
            <person name="Nazareth L."/>
            <person name="Reid J."/>
            <person name="Worley K."/>
            <person name="Petrosino J."/>
            <person name="Highlander S."/>
            <person name="Gibbs R."/>
        </authorList>
    </citation>
    <scope>NUCLEOTIDE SEQUENCE [LARGE SCALE GENOMIC DNA]</scope>
    <source>
        <strain evidence="1 2">ATCC 33394</strain>
    </source>
</reference>
<protein>
    <submittedName>
        <fullName evidence="1">Uncharacterized protein</fullName>
    </submittedName>
</protein>
<dbReference type="STRING" id="888741.HMPREF9098_1171"/>
<organism evidence="1 2">
    <name type="scientific">Kingella denitrificans ATCC 33394</name>
    <dbReference type="NCBI Taxonomy" id="888741"/>
    <lineage>
        <taxon>Bacteria</taxon>
        <taxon>Pseudomonadati</taxon>
        <taxon>Pseudomonadota</taxon>
        <taxon>Betaproteobacteria</taxon>
        <taxon>Neisseriales</taxon>
        <taxon>Neisseriaceae</taxon>
        <taxon>Kingella</taxon>
    </lineage>
</organism>
<evidence type="ECO:0000313" key="1">
    <source>
        <dbReference type="EMBL" id="EGC17412.1"/>
    </source>
</evidence>
<gene>
    <name evidence="1" type="ORF">HMPREF9098_1171</name>
</gene>
<dbReference type="EMBL" id="AEWV01000019">
    <property type="protein sequence ID" value="EGC17412.1"/>
    <property type="molecule type" value="Genomic_DNA"/>
</dbReference>
<proteinExistence type="predicted"/>
<sequence>MQLGGGACRPSKTRVILTVFTALRRRTHAGGSARGKRCRTSEKAACTLKTEVQAAFGMRRIRPLAWQSRQKGGSLCHGRLF</sequence>
<dbReference type="Proteomes" id="UP000004088">
    <property type="component" value="Unassembled WGS sequence"/>
</dbReference>